<reference evidence="2" key="1">
    <citation type="submission" date="2023-06" db="EMBL/GenBank/DDBJ databases">
        <title>Genomic of Agaribacillus aureum.</title>
        <authorList>
            <person name="Wang G."/>
        </authorList>
    </citation>
    <scope>NUCLEOTIDE SEQUENCE</scope>
    <source>
        <strain evidence="2">BMA12</strain>
    </source>
</reference>
<keyword evidence="2" id="KW-0378">Hydrolase</keyword>
<dbReference type="Proteomes" id="UP001172083">
    <property type="component" value="Unassembled WGS sequence"/>
</dbReference>
<accession>A0ABT8KZE0</accession>
<dbReference type="PANTHER" id="PTHR22946">
    <property type="entry name" value="DIENELACTONE HYDROLASE DOMAIN-CONTAINING PROTEIN-RELATED"/>
    <property type="match status" value="1"/>
</dbReference>
<sequence length="296" mass="33581">MGKLVFSGAIYSGLLFFFLNSCISRQEISVLSYYNYDRELPLEESVRLLADSAAVQLYAVSFTSVHNNRVRGLLSIPVNPDPMPLVILLHGLGDRKTVDYIEAGHTHFIESGYAVLRIDIANHGERKKQNYDFDLVNGYRYWTRDIISQTVFDLRRSVDFLKTRDEIDIERLGFFGISLGGVIGTIFCGVDERIKVPAIALAGGNLSLMFGLDALTKETQEFFSIIDPVNFVEQITPRPLLMINAENDEVIAPVTSKLLFEKAENPKKIIWYPSKHRDLPVDKAYRDGIQWFGEHL</sequence>
<evidence type="ECO:0000259" key="1">
    <source>
        <dbReference type="Pfam" id="PF05448"/>
    </source>
</evidence>
<dbReference type="GO" id="GO:0016787">
    <property type="term" value="F:hydrolase activity"/>
    <property type="evidence" value="ECO:0007669"/>
    <property type="project" value="UniProtKB-KW"/>
</dbReference>
<dbReference type="Gene3D" id="3.40.50.1820">
    <property type="entry name" value="alpha/beta hydrolase"/>
    <property type="match status" value="1"/>
</dbReference>
<dbReference type="Pfam" id="PF05448">
    <property type="entry name" value="AXE1"/>
    <property type="match status" value="1"/>
</dbReference>
<dbReference type="InterPro" id="IPR008391">
    <property type="entry name" value="AXE1_dom"/>
</dbReference>
<comment type="caution">
    <text evidence="2">The sequence shown here is derived from an EMBL/GenBank/DDBJ whole genome shotgun (WGS) entry which is preliminary data.</text>
</comment>
<keyword evidence="3" id="KW-1185">Reference proteome</keyword>
<dbReference type="InterPro" id="IPR029058">
    <property type="entry name" value="AB_hydrolase_fold"/>
</dbReference>
<dbReference type="RefSeq" id="WP_346756199.1">
    <property type="nucleotide sequence ID" value="NZ_JAUJEB010000001.1"/>
</dbReference>
<feature type="domain" description="Acetyl xylan esterase" evidence="1">
    <location>
        <begin position="51"/>
        <end position="195"/>
    </location>
</feature>
<dbReference type="SUPFAM" id="SSF53474">
    <property type="entry name" value="alpha/beta-Hydrolases"/>
    <property type="match status" value="1"/>
</dbReference>
<protein>
    <submittedName>
        <fullName evidence="2">Alpha/beta fold hydrolase</fullName>
    </submittedName>
</protein>
<evidence type="ECO:0000313" key="3">
    <source>
        <dbReference type="Proteomes" id="UP001172083"/>
    </source>
</evidence>
<organism evidence="2 3">
    <name type="scientific">Agaribacillus aureus</name>
    <dbReference type="NCBI Taxonomy" id="3051825"/>
    <lineage>
        <taxon>Bacteria</taxon>
        <taxon>Pseudomonadati</taxon>
        <taxon>Bacteroidota</taxon>
        <taxon>Cytophagia</taxon>
        <taxon>Cytophagales</taxon>
        <taxon>Splendidivirgaceae</taxon>
        <taxon>Agaribacillus</taxon>
    </lineage>
</organism>
<proteinExistence type="predicted"/>
<dbReference type="InterPro" id="IPR050261">
    <property type="entry name" value="FrsA_esterase"/>
</dbReference>
<gene>
    <name evidence="2" type="ORF">QQ020_02330</name>
</gene>
<dbReference type="EMBL" id="JAUJEB010000001">
    <property type="protein sequence ID" value="MDN5210859.1"/>
    <property type="molecule type" value="Genomic_DNA"/>
</dbReference>
<evidence type="ECO:0000313" key="2">
    <source>
        <dbReference type="EMBL" id="MDN5210859.1"/>
    </source>
</evidence>
<name>A0ABT8KZE0_9BACT</name>